<name>A0A0S3ULA6_PREIN</name>
<dbReference type="Proteomes" id="UP000217431">
    <property type="component" value="Chromosome I"/>
</dbReference>
<reference evidence="2 3" key="1">
    <citation type="journal article" date="2016" name="DNA Res.">
        <title>The complete genome sequencing of Prevotella intermedia strain OMA14 and a subsequent fine-scale, intra-species genomic comparison reveal an unusual amplification of conjugative and mobile transposons and identify a novel Prevotella-lineage-specific repeat.</title>
        <authorList>
            <person name="Naito M."/>
            <person name="Ogura Y."/>
            <person name="Itoh T."/>
            <person name="Shoji M."/>
            <person name="Okamoto M."/>
            <person name="Hayashi T."/>
            <person name="Nakayama K."/>
        </authorList>
    </citation>
    <scope>NUCLEOTIDE SEQUENCE [LARGE SCALE GENOMIC DNA]</scope>
    <source>
        <strain evidence="2 3">OMA14</strain>
    </source>
</reference>
<dbReference type="EMBL" id="AP014597">
    <property type="protein sequence ID" value="BAU18290.1"/>
    <property type="molecule type" value="Genomic_DNA"/>
</dbReference>
<accession>A0A0S3ULA6</accession>
<feature type="signal peptide" evidence="1">
    <location>
        <begin position="1"/>
        <end position="20"/>
    </location>
</feature>
<dbReference type="AlphaFoldDB" id="A0A0S3ULA6"/>
<evidence type="ECO:0008006" key="4">
    <source>
        <dbReference type="Google" id="ProtNLM"/>
    </source>
</evidence>
<evidence type="ECO:0000256" key="1">
    <source>
        <dbReference type="SAM" id="SignalP"/>
    </source>
</evidence>
<evidence type="ECO:0000313" key="2">
    <source>
        <dbReference type="EMBL" id="BAU18290.1"/>
    </source>
</evidence>
<sequence length="293" mass="32953">MRNFLLFLLTLAVSLGCTYATPKVPKKKVQRKKTALVNVKTKAKDDANVSNPNLPVTIQEGRYGCYYADTASCNEFSTAGMVNWAGERKKLYDKNADTVKKCLQALKPQTTVVPAKNAVAFRKAMDNEMKSWRKLEALMRDFGNISIEAQYVLNDGTIWLVVGAGMHSDLSYTRFACLQEDLNTLSGVLVKAAKEDKGLLLDTLYAQMQLLRPVVKAQPLKKKWKYTMAEARKEAQRLNYSCSVSTVKKVMGKWLEARKTVGGLLAEPYRTAYNLHTTTTVHSFIELFMDIDQ</sequence>
<feature type="chain" id="PRO_5006619807" description="Lipoprotein" evidence="1">
    <location>
        <begin position="21"/>
        <end position="293"/>
    </location>
</feature>
<gene>
    <name evidence="2" type="ORF">PIOMA14_I_1782</name>
</gene>
<organism evidence="2 3">
    <name type="scientific">Prevotella intermedia</name>
    <dbReference type="NCBI Taxonomy" id="28131"/>
    <lineage>
        <taxon>Bacteria</taxon>
        <taxon>Pseudomonadati</taxon>
        <taxon>Bacteroidota</taxon>
        <taxon>Bacteroidia</taxon>
        <taxon>Bacteroidales</taxon>
        <taxon>Prevotellaceae</taxon>
        <taxon>Prevotella</taxon>
    </lineage>
</organism>
<evidence type="ECO:0000313" key="3">
    <source>
        <dbReference type="Proteomes" id="UP000217431"/>
    </source>
</evidence>
<protein>
    <recommendedName>
        <fullName evidence="4">Lipoprotein</fullName>
    </recommendedName>
</protein>
<proteinExistence type="predicted"/>
<dbReference type="PROSITE" id="PS51257">
    <property type="entry name" value="PROKAR_LIPOPROTEIN"/>
    <property type="match status" value="1"/>
</dbReference>
<keyword evidence="1" id="KW-0732">Signal</keyword>
<dbReference type="RefSeq" id="WP_096406409.1">
    <property type="nucleotide sequence ID" value="NZ_AP014597.1"/>
</dbReference>